<dbReference type="GO" id="GO:0006355">
    <property type="term" value="P:regulation of DNA-templated transcription"/>
    <property type="evidence" value="ECO:0007669"/>
    <property type="project" value="InterPro"/>
</dbReference>
<sequence>MRSSTQRSIRFEQALYRRVEAYAASQNRSIADVVRAALEDYLAGRKVLQDSDLRLRRVCEYAQLALDHVIKEDHPEVRDMILAETSARMERYHGTR</sequence>
<comment type="caution">
    <text evidence="1">The sequence shown here is derived from an EMBL/GenBank/DDBJ whole genome shotgun (WGS) entry which is preliminary data.</text>
</comment>
<proteinExistence type="predicted"/>
<dbReference type="EMBL" id="JACIJF010000059">
    <property type="protein sequence ID" value="MBB5713173.1"/>
    <property type="molecule type" value="Genomic_DNA"/>
</dbReference>
<dbReference type="InterPro" id="IPR010985">
    <property type="entry name" value="Ribbon_hlx_hlx"/>
</dbReference>
<dbReference type="AlphaFoldDB" id="A0A840YU84"/>
<reference evidence="1 2" key="1">
    <citation type="submission" date="2020-08" db="EMBL/GenBank/DDBJ databases">
        <title>Genomic Encyclopedia of Type Strains, Phase IV (KMG-IV): sequencing the most valuable type-strain genomes for metagenomic binning, comparative biology and taxonomic classification.</title>
        <authorList>
            <person name="Goeker M."/>
        </authorList>
    </citation>
    <scope>NUCLEOTIDE SEQUENCE [LARGE SCALE GENOMIC DNA]</scope>
    <source>
        <strain evidence="1 2">DSM 26736</strain>
    </source>
</reference>
<keyword evidence="2" id="KW-1185">Reference proteome</keyword>
<dbReference type="RefSeq" id="WP_184092250.1">
    <property type="nucleotide sequence ID" value="NZ_JACIJF010000059.1"/>
</dbReference>
<dbReference type="Proteomes" id="UP000527143">
    <property type="component" value="Unassembled WGS sequence"/>
</dbReference>
<dbReference type="SUPFAM" id="SSF47598">
    <property type="entry name" value="Ribbon-helix-helix"/>
    <property type="match status" value="1"/>
</dbReference>
<organism evidence="1 2">
    <name type="scientific">Sphingomonas xinjiangensis</name>
    <dbReference type="NCBI Taxonomy" id="643568"/>
    <lineage>
        <taxon>Bacteria</taxon>
        <taxon>Pseudomonadati</taxon>
        <taxon>Pseudomonadota</taxon>
        <taxon>Alphaproteobacteria</taxon>
        <taxon>Sphingomonadales</taxon>
        <taxon>Sphingomonadaceae</taxon>
        <taxon>Sphingomonas</taxon>
    </lineage>
</organism>
<name>A0A840YU84_9SPHN</name>
<gene>
    <name evidence="1" type="ORF">FHT02_004443</name>
</gene>
<evidence type="ECO:0000313" key="1">
    <source>
        <dbReference type="EMBL" id="MBB5713173.1"/>
    </source>
</evidence>
<accession>A0A840YU84</accession>
<evidence type="ECO:0000313" key="2">
    <source>
        <dbReference type="Proteomes" id="UP000527143"/>
    </source>
</evidence>
<protein>
    <submittedName>
        <fullName evidence="1">Metal-responsive CopG/Arc/MetJ family transcriptional regulator</fullName>
    </submittedName>
</protein>